<feature type="compositionally biased region" description="Polar residues" evidence="1">
    <location>
        <begin position="198"/>
        <end position="214"/>
    </location>
</feature>
<proteinExistence type="predicted"/>
<accession>A0ABQ8XN31</accession>
<evidence type="ECO:0000313" key="3">
    <source>
        <dbReference type="Proteomes" id="UP001150062"/>
    </source>
</evidence>
<keyword evidence="3" id="KW-1185">Reference proteome</keyword>
<dbReference type="EMBL" id="JAOAOG010000272">
    <property type="protein sequence ID" value="KAJ6234037.1"/>
    <property type="molecule type" value="Genomic_DNA"/>
</dbReference>
<sequence>MNKFKTLNNTPNKSQRKLGQNSKKSCLKNVKQEQIIVLPSKEVMTFSRKRIYQNESEERGKEQNTTKMRLKRKPNRTTSSRTYHRTWTEKNKNKLEKKVTLLTLKSLRIKNNQGTREDYLKILEEEVCRLSLENIVKSAKVEALNEERIQAQGLVLELRQENKGLHQRLKKGNKKIRLLKSKISKIQKMKTTQQQKRNNYTPSLPKLQENTTLPNFQNTKDFKTEKMKNDLSFIDFDLNQSILDYNLNTNTGTNISTAKNSGFGLFEPHLDLSINLQLCQQQFVNPKLQHPPTNDQNVKLLFPTNENDLNDFLTNKELSLEKTISTEGIIEEFSKMDEMTPISKKN</sequence>
<feature type="region of interest" description="Disordered" evidence="1">
    <location>
        <begin position="191"/>
        <end position="214"/>
    </location>
</feature>
<feature type="region of interest" description="Disordered" evidence="1">
    <location>
        <begin position="54"/>
        <end position="81"/>
    </location>
</feature>
<dbReference type="Proteomes" id="UP001150062">
    <property type="component" value="Unassembled WGS sequence"/>
</dbReference>
<comment type="caution">
    <text evidence="2">The sequence shown here is derived from an EMBL/GenBank/DDBJ whole genome shotgun (WGS) entry which is preliminary data.</text>
</comment>
<reference evidence="2" key="1">
    <citation type="submission" date="2022-08" db="EMBL/GenBank/DDBJ databases">
        <title>Novel sulfate-reducing endosymbionts in the free-living metamonad Anaeramoeba.</title>
        <authorList>
            <person name="Jerlstrom-Hultqvist J."/>
            <person name="Cepicka I."/>
            <person name="Gallot-Lavallee L."/>
            <person name="Salas-Leiva D."/>
            <person name="Curtis B.A."/>
            <person name="Zahonova K."/>
            <person name="Pipaliya S."/>
            <person name="Dacks J."/>
            <person name="Roger A.J."/>
        </authorList>
    </citation>
    <scope>NUCLEOTIDE SEQUENCE</scope>
    <source>
        <strain evidence="2">Schooner1</strain>
    </source>
</reference>
<evidence type="ECO:0008006" key="4">
    <source>
        <dbReference type="Google" id="ProtNLM"/>
    </source>
</evidence>
<evidence type="ECO:0000256" key="1">
    <source>
        <dbReference type="SAM" id="MobiDB-lite"/>
    </source>
</evidence>
<evidence type="ECO:0000313" key="2">
    <source>
        <dbReference type="EMBL" id="KAJ6234037.1"/>
    </source>
</evidence>
<name>A0ABQ8XN31_9EUKA</name>
<organism evidence="2 3">
    <name type="scientific">Anaeramoeba flamelloides</name>
    <dbReference type="NCBI Taxonomy" id="1746091"/>
    <lineage>
        <taxon>Eukaryota</taxon>
        <taxon>Metamonada</taxon>
        <taxon>Anaeramoebidae</taxon>
        <taxon>Anaeramoeba</taxon>
    </lineage>
</organism>
<feature type="compositionally biased region" description="Polar residues" evidence="1">
    <location>
        <begin position="1"/>
        <end position="24"/>
    </location>
</feature>
<feature type="region of interest" description="Disordered" evidence="1">
    <location>
        <begin position="1"/>
        <end position="26"/>
    </location>
</feature>
<protein>
    <recommendedName>
        <fullName evidence="4">BZIP domain-containing protein</fullName>
    </recommendedName>
</protein>
<gene>
    <name evidence="2" type="ORF">M0813_00671</name>
</gene>